<keyword evidence="5" id="KW-1185">Reference proteome</keyword>
<comment type="caution">
    <text evidence="4">The sequence shown here is derived from an EMBL/GenBank/DDBJ whole genome shotgun (WGS) entry which is preliminary data.</text>
</comment>
<comment type="catalytic activity">
    <reaction evidence="1">
        <text>2 (2E,6E,10E)-geranylgeranyl diphosphate = 15-cis-phytoene + 2 diphosphate</text>
        <dbReference type="Rhea" id="RHEA:34475"/>
        <dbReference type="ChEBI" id="CHEBI:27787"/>
        <dbReference type="ChEBI" id="CHEBI:33019"/>
        <dbReference type="ChEBI" id="CHEBI:58756"/>
        <dbReference type="EC" id="2.5.1.32"/>
    </reaction>
</comment>
<evidence type="ECO:0000256" key="3">
    <source>
        <dbReference type="ARBA" id="ARBA00022746"/>
    </source>
</evidence>
<dbReference type="InterPro" id="IPR002060">
    <property type="entry name" value="Squ/phyt_synthse"/>
</dbReference>
<dbReference type="Pfam" id="PF00494">
    <property type="entry name" value="SQS_PSY"/>
    <property type="match status" value="1"/>
</dbReference>
<keyword evidence="3" id="KW-0125">Carotenoid biosynthesis</keyword>
<dbReference type="Gene3D" id="1.10.600.10">
    <property type="entry name" value="Farnesyl Diphosphate Synthase"/>
    <property type="match status" value="1"/>
</dbReference>
<protein>
    <recommendedName>
        <fullName evidence="2">15-cis-phytoene synthase</fullName>
        <ecNumber evidence="2">2.5.1.32</ecNumber>
    </recommendedName>
</protein>
<evidence type="ECO:0000313" key="5">
    <source>
        <dbReference type="Proteomes" id="UP001150925"/>
    </source>
</evidence>
<dbReference type="Proteomes" id="UP001150925">
    <property type="component" value="Unassembled WGS sequence"/>
</dbReference>
<dbReference type="PANTHER" id="PTHR31480">
    <property type="entry name" value="BIFUNCTIONAL LYCOPENE CYCLASE/PHYTOENE SYNTHASE"/>
    <property type="match status" value="1"/>
</dbReference>
<proteinExistence type="predicted"/>
<dbReference type="GO" id="GO:0016117">
    <property type="term" value="P:carotenoid biosynthetic process"/>
    <property type="evidence" value="ECO:0007669"/>
    <property type="project" value="UniProtKB-KW"/>
</dbReference>
<dbReference type="EC" id="2.5.1.32" evidence="2"/>
<evidence type="ECO:0000313" key="4">
    <source>
        <dbReference type="EMBL" id="KAJ1964931.1"/>
    </source>
</evidence>
<accession>A0A9W8E7N0</accession>
<dbReference type="AlphaFoldDB" id="A0A9W8E7N0"/>
<organism evidence="4 5">
    <name type="scientific">Dispira parvispora</name>
    <dbReference type="NCBI Taxonomy" id="1520584"/>
    <lineage>
        <taxon>Eukaryota</taxon>
        <taxon>Fungi</taxon>
        <taxon>Fungi incertae sedis</taxon>
        <taxon>Zoopagomycota</taxon>
        <taxon>Kickxellomycotina</taxon>
        <taxon>Dimargaritomycetes</taxon>
        <taxon>Dimargaritales</taxon>
        <taxon>Dimargaritaceae</taxon>
        <taxon>Dispira</taxon>
    </lineage>
</organism>
<dbReference type="SUPFAM" id="SSF48576">
    <property type="entry name" value="Terpenoid synthases"/>
    <property type="match status" value="1"/>
</dbReference>
<dbReference type="InterPro" id="IPR008949">
    <property type="entry name" value="Isoprenoid_synthase_dom_sf"/>
</dbReference>
<evidence type="ECO:0000256" key="1">
    <source>
        <dbReference type="ARBA" id="ARBA00001805"/>
    </source>
</evidence>
<gene>
    <name evidence="4" type="ORF">IWQ62_002790</name>
</gene>
<reference evidence="4" key="1">
    <citation type="submission" date="2022-07" db="EMBL/GenBank/DDBJ databases">
        <title>Phylogenomic reconstructions and comparative analyses of Kickxellomycotina fungi.</title>
        <authorList>
            <person name="Reynolds N.K."/>
            <person name="Stajich J.E."/>
            <person name="Barry K."/>
            <person name="Grigoriev I.V."/>
            <person name="Crous P."/>
            <person name="Smith M.E."/>
        </authorList>
    </citation>
    <scope>NUCLEOTIDE SEQUENCE</scope>
    <source>
        <strain evidence="4">RSA 1196</strain>
    </source>
</reference>
<name>A0A9W8E7N0_9FUNG</name>
<dbReference type="OrthoDB" id="270318at2759"/>
<sequence length="321" mass="36583">MALLRSPRLSVLPKWHQQFIRSRSTHSTVATSSGSTPGDIAQAIQHCQTLVRKQDYYGYLASLFFPKALRPAVWSIRALNLELASIRDTVSDTTIGQMKMLFWKQALEDIKEKRSPPHHPVALALADSIPRFELSTAWFTKLINTRSNNLVHPVNYTLDDLEQYSEGTASTLLYLQLECLGIRDVEADHTASHLGKAIGITTLLRATPYNASKRLVYLPQDILAKHRVSEEDLCRQRNPQSLSDAVFEISTRAHDHILTAQGHLAELQPMAFTALLVAVPYYHVLKTLEQNHFDVFSPQLQRTPWRMPYYIWKASRLRKIC</sequence>
<dbReference type="EMBL" id="JANBPY010000647">
    <property type="protein sequence ID" value="KAJ1964931.1"/>
    <property type="molecule type" value="Genomic_DNA"/>
</dbReference>
<evidence type="ECO:0000256" key="2">
    <source>
        <dbReference type="ARBA" id="ARBA00012396"/>
    </source>
</evidence>